<organism evidence="1 2">
    <name type="scientific">Marixanthomonas spongiae</name>
    <dbReference type="NCBI Taxonomy" id="2174845"/>
    <lineage>
        <taxon>Bacteria</taxon>
        <taxon>Pseudomonadati</taxon>
        <taxon>Bacteroidota</taxon>
        <taxon>Flavobacteriia</taxon>
        <taxon>Flavobacteriales</taxon>
        <taxon>Flavobacteriaceae</taxon>
        <taxon>Marixanthomonas</taxon>
    </lineage>
</organism>
<gene>
    <name evidence="1" type="ORF">DDV96_03905</name>
</gene>
<proteinExistence type="predicted"/>
<protein>
    <submittedName>
        <fullName evidence="1">DUF1832 domain-containing protein</fullName>
    </submittedName>
</protein>
<dbReference type="InterPro" id="IPR038472">
    <property type="entry name" value="DndE_sf"/>
</dbReference>
<dbReference type="Proteomes" id="UP000245962">
    <property type="component" value="Unassembled WGS sequence"/>
</dbReference>
<dbReference type="OrthoDB" id="1356651at2"/>
<sequence length="129" mass="14798">MLNLKNFLKNLIFSLMISHIRTSKKNKELVTELTRKHSLGAENVIARLAIAHSLKEGKKLNLKNLADSGGKEYSRKVLFGEYENIYLGMICNLYGIHRRDKSLGKLVKLHLDEGLKQIHNKKNNVEIMI</sequence>
<keyword evidence="2" id="KW-1185">Reference proteome</keyword>
<evidence type="ECO:0000313" key="2">
    <source>
        <dbReference type="Proteomes" id="UP000245962"/>
    </source>
</evidence>
<comment type="caution">
    <text evidence="1">The sequence shown here is derived from an EMBL/GenBank/DDBJ whole genome shotgun (WGS) entry which is preliminary data.</text>
</comment>
<dbReference type="Pfam" id="PF08870">
    <property type="entry name" value="DndE"/>
    <property type="match status" value="1"/>
</dbReference>
<dbReference type="AlphaFoldDB" id="A0A2U0I5P4"/>
<reference evidence="1 2" key="1">
    <citation type="submission" date="2018-04" db="EMBL/GenBank/DDBJ databases">
        <title>Marixanthomonas spongiae HN-E44 sp. nov., isolated from a marine sponge.</title>
        <authorList>
            <person name="Luo L."/>
            <person name="Zhuang L."/>
        </authorList>
    </citation>
    <scope>NUCLEOTIDE SEQUENCE [LARGE SCALE GENOMIC DNA]</scope>
    <source>
        <strain evidence="1 2">HN-E44</strain>
    </source>
</reference>
<dbReference type="Gene3D" id="1.10.1220.160">
    <property type="entry name" value="DNA sulphur modification protein DndE"/>
    <property type="match status" value="1"/>
</dbReference>
<evidence type="ECO:0000313" key="1">
    <source>
        <dbReference type="EMBL" id="PVW16412.1"/>
    </source>
</evidence>
<name>A0A2U0I5P4_9FLAO</name>
<dbReference type="EMBL" id="QEHR01000002">
    <property type="protein sequence ID" value="PVW16412.1"/>
    <property type="molecule type" value="Genomic_DNA"/>
</dbReference>
<accession>A0A2U0I5P4</accession>
<dbReference type="InterPro" id="IPR014969">
    <property type="entry name" value="DNA_S_DndE"/>
</dbReference>